<name>A0ABV3H9W6_9ACTN</name>
<protein>
    <recommendedName>
        <fullName evidence="4">SpdD protein</fullName>
    </recommendedName>
</protein>
<sequence>MGERQSDSQPPTDPAGSQPLLSTRALLIIVTAVLAGVTVAVQPALAVPVGVSLAVVTLLAKILGN</sequence>
<dbReference type="RefSeq" id="WP_344211287.1">
    <property type="nucleotide sequence ID" value="NZ_BAAAMV010000007.1"/>
</dbReference>
<evidence type="ECO:0000256" key="1">
    <source>
        <dbReference type="SAM" id="Phobius"/>
    </source>
</evidence>
<keyword evidence="3" id="KW-1185">Reference proteome</keyword>
<proteinExistence type="predicted"/>
<evidence type="ECO:0008006" key="4">
    <source>
        <dbReference type="Google" id="ProtNLM"/>
    </source>
</evidence>
<feature type="transmembrane region" description="Helical" evidence="1">
    <location>
        <begin position="45"/>
        <end position="64"/>
    </location>
</feature>
<keyword evidence="1" id="KW-1133">Transmembrane helix</keyword>
<keyword evidence="1" id="KW-0472">Membrane</keyword>
<dbReference type="EMBL" id="JBFARM010000008">
    <property type="protein sequence ID" value="MEV4289316.1"/>
    <property type="molecule type" value="Genomic_DNA"/>
</dbReference>
<evidence type="ECO:0000313" key="3">
    <source>
        <dbReference type="Proteomes" id="UP001552427"/>
    </source>
</evidence>
<keyword evidence="1" id="KW-0812">Transmembrane</keyword>
<reference evidence="2 3" key="1">
    <citation type="submission" date="2024-06" db="EMBL/GenBank/DDBJ databases">
        <title>The Natural Products Discovery Center: Release of the First 8490 Sequenced Strains for Exploring Actinobacteria Biosynthetic Diversity.</title>
        <authorList>
            <person name="Kalkreuter E."/>
            <person name="Kautsar S.A."/>
            <person name="Yang D."/>
            <person name="Bader C.D."/>
            <person name="Teijaro C.N."/>
            <person name="Fluegel L."/>
            <person name="Davis C.M."/>
            <person name="Simpson J.R."/>
            <person name="Lauterbach L."/>
            <person name="Steele A.D."/>
            <person name="Gui C."/>
            <person name="Meng S."/>
            <person name="Li G."/>
            <person name="Viehrig K."/>
            <person name="Ye F."/>
            <person name="Su P."/>
            <person name="Kiefer A.F."/>
            <person name="Nichols A."/>
            <person name="Cepeda A.J."/>
            <person name="Yan W."/>
            <person name="Fan B."/>
            <person name="Jiang Y."/>
            <person name="Adhikari A."/>
            <person name="Zheng C.-J."/>
            <person name="Schuster L."/>
            <person name="Cowan T.M."/>
            <person name="Smanski M.J."/>
            <person name="Chevrette M.G."/>
            <person name="De Carvalho L.P.S."/>
            <person name="Shen B."/>
        </authorList>
    </citation>
    <scope>NUCLEOTIDE SEQUENCE [LARGE SCALE GENOMIC DNA]</scope>
    <source>
        <strain evidence="2 3">NPDC049574</strain>
    </source>
</reference>
<organism evidence="2 3">
    <name type="scientific">Nonomuraea bangladeshensis</name>
    <dbReference type="NCBI Taxonomy" id="404385"/>
    <lineage>
        <taxon>Bacteria</taxon>
        <taxon>Bacillati</taxon>
        <taxon>Actinomycetota</taxon>
        <taxon>Actinomycetes</taxon>
        <taxon>Streptosporangiales</taxon>
        <taxon>Streptosporangiaceae</taxon>
        <taxon>Nonomuraea</taxon>
    </lineage>
</organism>
<feature type="transmembrane region" description="Helical" evidence="1">
    <location>
        <begin position="21"/>
        <end position="39"/>
    </location>
</feature>
<accession>A0ABV3H9W6</accession>
<comment type="caution">
    <text evidence="2">The sequence shown here is derived from an EMBL/GenBank/DDBJ whole genome shotgun (WGS) entry which is preliminary data.</text>
</comment>
<evidence type="ECO:0000313" key="2">
    <source>
        <dbReference type="EMBL" id="MEV4289316.1"/>
    </source>
</evidence>
<dbReference type="Proteomes" id="UP001552427">
    <property type="component" value="Unassembled WGS sequence"/>
</dbReference>
<gene>
    <name evidence="2" type="ORF">AB0K40_27760</name>
</gene>